<evidence type="ECO:0000256" key="1">
    <source>
        <dbReference type="SAM" id="Phobius"/>
    </source>
</evidence>
<proteinExistence type="predicted"/>
<evidence type="ECO:0000313" key="2">
    <source>
        <dbReference type="EMBL" id="ACM28957.1"/>
    </source>
</evidence>
<accession>B9JN26</accession>
<sequence>MRFHTQCSAGSPIDFHRDRTRAVLLSFQQTGNPAKSAEGLSNMNTQTEYAAFKSGGTRLTILASVAAAVIVIGAIAADTKVVKIGSAHDVREQSFSPETFGAQEFPKIQADVEKRAVDAATLSGAIIADKKAAGEKYGVATSTGAVMPVSLSGTFGARKANYNEIKVDGLPADVTVRVQTGPAINGTDLRDATGAIQFGQFTNQIEYQDAGSAINNEMKKAVLSGFDAETLTGKTATVVGVFKLINPKNWLVTPVKVDVK</sequence>
<evidence type="ECO:0000313" key="3">
    <source>
        <dbReference type="Proteomes" id="UP000001600"/>
    </source>
</evidence>
<dbReference type="AlphaFoldDB" id="B9JN26"/>
<keyword evidence="1" id="KW-1133">Transmembrane helix</keyword>
<dbReference type="SUPFAM" id="SSF141318">
    <property type="entry name" value="TM0957-like"/>
    <property type="match status" value="1"/>
</dbReference>
<reference evidence="2 3" key="1">
    <citation type="journal article" date="2009" name="J. Bacteriol.">
        <title>Genome sequences of three Agrobacterium biovars help elucidate the evolution of multichromosome genomes in bacteria.</title>
        <authorList>
            <person name="Slater S.C."/>
            <person name="Goldman B.S."/>
            <person name="Goodner B."/>
            <person name="Setubal J.C."/>
            <person name="Farrand S.K."/>
            <person name="Nester E.W."/>
            <person name="Burr T.J."/>
            <person name="Banta L."/>
            <person name="Dickerman A.W."/>
            <person name="Paulsen I."/>
            <person name="Otten L."/>
            <person name="Suen G."/>
            <person name="Welch R."/>
            <person name="Almeida N.F."/>
            <person name="Arnold F."/>
            <person name="Burton O.T."/>
            <person name="Du Z."/>
            <person name="Ewing A."/>
            <person name="Godsy E."/>
            <person name="Heisel S."/>
            <person name="Houmiel K.L."/>
            <person name="Jhaveri J."/>
            <person name="Lu J."/>
            <person name="Miller N.M."/>
            <person name="Norton S."/>
            <person name="Chen Q."/>
            <person name="Phoolcharoen W."/>
            <person name="Ohlin V."/>
            <person name="Ondrusek D."/>
            <person name="Pride N."/>
            <person name="Stricklin S.L."/>
            <person name="Sun J."/>
            <person name="Wheeler C."/>
            <person name="Wilson L."/>
            <person name="Zhu H."/>
            <person name="Wood D.W."/>
        </authorList>
    </citation>
    <scope>NUCLEOTIDE SEQUENCE [LARGE SCALE GENOMIC DNA]</scope>
    <source>
        <strain evidence="3">K84 / ATCC BAA-868</strain>
    </source>
</reference>
<evidence type="ECO:0008006" key="4">
    <source>
        <dbReference type="Google" id="ProtNLM"/>
    </source>
</evidence>
<organism evidence="2 3">
    <name type="scientific">Rhizobium rhizogenes (strain K84 / ATCC BAA-868)</name>
    <name type="common">Agrobacterium radiobacter</name>
    <dbReference type="NCBI Taxonomy" id="311403"/>
    <lineage>
        <taxon>Bacteria</taxon>
        <taxon>Pseudomonadati</taxon>
        <taxon>Pseudomonadota</taxon>
        <taxon>Alphaproteobacteria</taxon>
        <taxon>Hyphomicrobiales</taxon>
        <taxon>Rhizobiaceae</taxon>
        <taxon>Rhizobium/Agrobacterium group</taxon>
        <taxon>Rhizobium</taxon>
    </lineage>
</organism>
<dbReference type="EMBL" id="CP000629">
    <property type="protein sequence ID" value="ACM28957.1"/>
    <property type="molecule type" value="Genomic_DNA"/>
</dbReference>
<dbReference type="KEGG" id="ara:Arad_7462"/>
<name>B9JN26_RHIR8</name>
<feature type="transmembrane region" description="Helical" evidence="1">
    <location>
        <begin position="59"/>
        <end position="77"/>
    </location>
</feature>
<dbReference type="Pfam" id="PF10054">
    <property type="entry name" value="DUF2291"/>
    <property type="match status" value="1"/>
</dbReference>
<keyword evidence="1" id="KW-0472">Membrane</keyword>
<gene>
    <name evidence="2" type="ordered locus">Arad_7462</name>
</gene>
<keyword evidence="1" id="KW-0812">Transmembrane</keyword>
<protein>
    <recommendedName>
        <fullName evidence="4">Periplasmic lipoprotein</fullName>
    </recommendedName>
</protein>
<dbReference type="HOGENOM" id="CLU_076022_0_0_5"/>
<dbReference type="eggNOG" id="COG5618">
    <property type="taxonomic scope" value="Bacteria"/>
</dbReference>
<dbReference type="InterPro" id="IPR036215">
    <property type="entry name" value="TM0957-like_sf"/>
</dbReference>
<dbReference type="InterPro" id="IPR014582">
    <property type="entry name" value="UCP033535_lipo"/>
</dbReference>
<dbReference type="STRING" id="311403.Arad_7462"/>
<dbReference type="Proteomes" id="UP000001600">
    <property type="component" value="Chromosome 2"/>
</dbReference>